<sequence length="296" mass="34136">MIKRNDLPPLNSLPVFIAVMRTKSYTKAAEKLFMTHSAVSQSIKKLECFLDIKLFLTSKKRLETTQAAEKYYAKIEPLMTEIYNSTNVLKECQSKKITINCMTTLCANWLIPKLDSVMEALEDTDIQLTTLGKHVDFDNDDVDISIEYGFKEEFEGLNKYKLAEGELILVCNNKNIGKSCLEIISQQKLIYVDDRIRIDDFNYWCQHNGINVKSNKKIVFKSSLQAIKACFSGIGFFVTDKLLIEEHIKNGFLYIPEQKSYLTGKSYYLLSKNDQPHLFQKIKKLLVSFLNEKTIM</sequence>
<evidence type="ECO:0000256" key="1">
    <source>
        <dbReference type="ARBA" id="ARBA00009437"/>
    </source>
</evidence>
<dbReference type="EMBL" id="CP021781">
    <property type="protein sequence ID" value="AXA34076.1"/>
    <property type="molecule type" value="Genomic_DNA"/>
</dbReference>
<dbReference type="GO" id="GO:0006351">
    <property type="term" value="P:DNA-templated transcription"/>
    <property type="evidence" value="ECO:0007669"/>
    <property type="project" value="TreeGrafter"/>
</dbReference>
<dbReference type="PANTHER" id="PTHR30537">
    <property type="entry name" value="HTH-TYPE TRANSCRIPTIONAL REGULATOR"/>
    <property type="match status" value="1"/>
</dbReference>
<dbReference type="Pfam" id="PF00126">
    <property type="entry name" value="HTH_1"/>
    <property type="match status" value="1"/>
</dbReference>
<accession>A0A2Z4XZH6</accession>
<dbReference type="OrthoDB" id="5526340at2"/>
<dbReference type="SUPFAM" id="SSF53850">
    <property type="entry name" value="Periplasmic binding protein-like II"/>
    <property type="match status" value="1"/>
</dbReference>
<evidence type="ECO:0000259" key="5">
    <source>
        <dbReference type="PROSITE" id="PS50931"/>
    </source>
</evidence>
<dbReference type="InterPro" id="IPR058163">
    <property type="entry name" value="LysR-type_TF_proteobact-type"/>
</dbReference>
<dbReference type="Gene3D" id="1.10.10.10">
    <property type="entry name" value="Winged helix-like DNA-binding domain superfamily/Winged helix DNA-binding domain"/>
    <property type="match status" value="1"/>
</dbReference>
<protein>
    <submittedName>
        <fullName evidence="6">LysR family transcriptional regulator</fullName>
    </submittedName>
</protein>
<dbReference type="InterPro" id="IPR000847">
    <property type="entry name" value="LysR_HTH_N"/>
</dbReference>
<comment type="similarity">
    <text evidence="1">Belongs to the LysR transcriptional regulatory family.</text>
</comment>
<reference evidence="6 8" key="1">
    <citation type="submission" date="2017-06" db="EMBL/GenBank/DDBJ databases">
        <title>Complete genome of Francisella adeliensis.</title>
        <authorList>
            <person name="Vallesi A."/>
            <person name="Sjodin A."/>
        </authorList>
    </citation>
    <scope>NUCLEOTIDE SEQUENCE [LARGE SCALE GENOMIC DNA]</scope>
    <source>
        <strain evidence="6 8">FDC440</strain>
    </source>
</reference>
<evidence type="ECO:0000313" key="9">
    <source>
        <dbReference type="Proteomes" id="UP000681131"/>
    </source>
</evidence>
<proteinExistence type="inferred from homology"/>
<evidence type="ECO:0000313" key="8">
    <source>
        <dbReference type="Proteomes" id="UP000251120"/>
    </source>
</evidence>
<evidence type="ECO:0000313" key="7">
    <source>
        <dbReference type="EMBL" id="QIW12316.1"/>
    </source>
</evidence>
<dbReference type="Pfam" id="PF03466">
    <property type="entry name" value="LysR_substrate"/>
    <property type="match status" value="1"/>
</dbReference>
<dbReference type="PANTHER" id="PTHR30537:SF26">
    <property type="entry name" value="GLYCINE CLEAVAGE SYSTEM TRANSCRIPTIONAL ACTIVATOR"/>
    <property type="match status" value="1"/>
</dbReference>
<dbReference type="SUPFAM" id="SSF46785">
    <property type="entry name" value="Winged helix' DNA-binding domain"/>
    <property type="match status" value="1"/>
</dbReference>
<gene>
    <name evidence="6" type="ORF">CDH04_06480</name>
    <name evidence="7" type="ORF">FZC43_06480</name>
</gene>
<dbReference type="InterPro" id="IPR036390">
    <property type="entry name" value="WH_DNA-bd_sf"/>
</dbReference>
<name>A0A2Z4XZH6_9GAMM</name>
<dbReference type="GO" id="GO:0043565">
    <property type="term" value="F:sequence-specific DNA binding"/>
    <property type="evidence" value="ECO:0007669"/>
    <property type="project" value="TreeGrafter"/>
</dbReference>
<dbReference type="KEGG" id="fad:CDH04_06480"/>
<dbReference type="Proteomes" id="UP000681131">
    <property type="component" value="Chromosome"/>
</dbReference>
<keyword evidence="2" id="KW-0805">Transcription regulation</keyword>
<dbReference type="RefSeq" id="WP_112870252.1">
    <property type="nucleotide sequence ID" value="NZ_CP021781.1"/>
</dbReference>
<feature type="domain" description="HTH lysR-type" evidence="5">
    <location>
        <begin position="8"/>
        <end position="65"/>
    </location>
</feature>
<evidence type="ECO:0000256" key="3">
    <source>
        <dbReference type="ARBA" id="ARBA00023125"/>
    </source>
</evidence>
<reference evidence="7 9" key="2">
    <citation type="submission" date="2019-08" db="EMBL/GenBank/DDBJ databases">
        <title>Complete genome sequences of Francisella adeliensis (FSC1325 and FSC1326).</title>
        <authorList>
            <person name="Ohrman C."/>
            <person name="Uneklint I."/>
            <person name="Vallesi A."/>
            <person name="Karlsson L."/>
            <person name="Sjodin A."/>
        </authorList>
    </citation>
    <scope>NUCLEOTIDE SEQUENCE [LARGE SCALE GENOMIC DNA]</scope>
    <source>
        <strain evidence="7 9">FSC1325</strain>
    </source>
</reference>
<dbReference type="EMBL" id="CP043424">
    <property type="protein sequence ID" value="QIW12316.1"/>
    <property type="molecule type" value="Genomic_DNA"/>
</dbReference>
<dbReference type="PROSITE" id="PS50931">
    <property type="entry name" value="HTH_LYSR"/>
    <property type="match status" value="1"/>
</dbReference>
<dbReference type="InterPro" id="IPR005119">
    <property type="entry name" value="LysR_subst-bd"/>
</dbReference>
<keyword evidence="3" id="KW-0238">DNA-binding</keyword>
<organism evidence="6 8">
    <name type="scientific">Francisella adeliensis</name>
    <dbReference type="NCBI Taxonomy" id="2007306"/>
    <lineage>
        <taxon>Bacteria</taxon>
        <taxon>Pseudomonadati</taxon>
        <taxon>Pseudomonadota</taxon>
        <taxon>Gammaproteobacteria</taxon>
        <taxon>Thiotrichales</taxon>
        <taxon>Francisellaceae</taxon>
        <taxon>Francisella</taxon>
    </lineage>
</organism>
<evidence type="ECO:0000256" key="4">
    <source>
        <dbReference type="ARBA" id="ARBA00023163"/>
    </source>
</evidence>
<dbReference type="AlphaFoldDB" id="A0A2Z4XZH6"/>
<keyword evidence="4" id="KW-0804">Transcription</keyword>
<evidence type="ECO:0000313" key="6">
    <source>
        <dbReference type="EMBL" id="AXA34076.1"/>
    </source>
</evidence>
<dbReference type="Gene3D" id="3.40.190.10">
    <property type="entry name" value="Periplasmic binding protein-like II"/>
    <property type="match status" value="2"/>
</dbReference>
<dbReference type="GO" id="GO:0003700">
    <property type="term" value="F:DNA-binding transcription factor activity"/>
    <property type="evidence" value="ECO:0007669"/>
    <property type="project" value="InterPro"/>
</dbReference>
<evidence type="ECO:0000256" key="2">
    <source>
        <dbReference type="ARBA" id="ARBA00023015"/>
    </source>
</evidence>
<dbReference type="InterPro" id="IPR036388">
    <property type="entry name" value="WH-like_DNA-bd_sf"/>
</dbReference>
<keyword evidence="9" id="KW-1185">Reference proteome</keyword>
<dbReference type="Proteomes" id="UP000251120">
    <property type="component" value="Chromosome"/>
</dbReference>